<accession>A0A8X6KYJ1</accession>
<keyword evidence="3" id="KW-1185">Reference proteome</keyword>
<evidence type="ECO:0000313" key="2">
    <source>
        <dbReference type="EMBL" id="GFQ88971.1"/>
    </source>
</evidence>
<protein>
    <submittedName>
        <fullName evidence="2">Uncharacterized protein</fullName>
    </submittedName>
</protein>
<dbReference type="AlphaFoldDB" id="A0A8X6KYJ1"/>
<comment type="caution">
    <text evidence="2">The sequence shown here is derived from an EMBL/GenBank/DDBJ whole genome shotgun (WGS) entry which is preliminary data.</text>
</comment>
<evidence type="ECO:0000256" key="1">
    <source>
        <dbReference type="SAM" id="MobiDB-lite"/>
    </source>
</evidence>
<organism evidence="2 3">
    <name type="scientific">Trichonephila clavata</name>
    <name type="common">Joro spider</name>
    <name type="synonym">Nephila clavata</name>
    <dbReference type="NCBI Taxonomy" id="2740835"/>
    <lineage>
        <taxon>Eukaryota</taxon>
        <taxon>Metazoa</taxon>
        <taxon>Ecdysozoa</taxon>
        <taxon>Arthropoda</taxon>
        <taxon>Chelicerata</taxon>
        <taxon>Arachnida</taxon>
        <taxon>Araneae</taxon>
        <taxon>Araneomorphae</taxon>
        <taxon>Entelegynae</taxon>
        <taxon>Araneoidea</taxon>
        <taxon>Nephilidae</taxon>
        <taxon>Trichonephila</taxon>
    </lineage>
</organism>
<proteinExistence type="predicted"/>
<feature type="region of interest" description="Disordered" evidence="1">
    <location>
        <begin position="1"/>
        <end position="25"/>
    </location>
</feature>
<gene>
    <name evidence="2" type="ORF">TNCT_123421</name>
</gene>
<feature type="compositionally biased region" description="Low complexity" evidence="1">
    <location>
        <begin position="12"/>
        <end position="23"/>
    </location>
</feature>
<reference evidence="2" key="1">
    <citation type="submission" date="2020-07" db="EMBL/GenBank/DDBJ databases">
        <title>Multicomponent nature underlies the extraordinary mechanical properties of spider dragline silk.</title>
        <authorList>
            <person name="Kono N."/>
            <person name="Nakamura H."/>
            <person name="Mori M."/>
            <person name="Yoshida Y."/>
            <person name="Ohtoshi R."/>
            <person name="Malay A.D."/>
            <person name="Moran D.A.P."/>
            <person name="Tomita M."/>
            <person name="Numata K."/>
            <person name="Arakawa K."/>
        </authorList>
    </citation>
    <scope>NUCLEOTIDE SEQUENCE</scope>
</reference>
<dbReference type="Proteomes" id="UP000887116">
    <property type="component" value="Unassembled WGS sequence"/>
</dbReference>
<dbReference type="EMBL" id="BMAO01033362">
    <property type="protein sequence ID" value="GFQ88971.1"/>
    <property type="molecule type" value="Genomic_DNA"/>
</dbReference>
<evidence type="ECO:0000313" key="3">
    <source>
        <dbReference type="Proteomes" id="UP000887116"/>
    </source>
</evidence>
<name>A0A8X6KYJ1_TRICU</name>
<sequence>MDVTPDEGNEMSRSSSASPIPSEAENEIEIEKEDGFGQIQIALDDPGTWPNILTQRRVNAILEAKSFPTIFPGPRQESLADNEACTSLSKPAGYKIAVDFQRLAISDSLSTAISDSNIALNFV</sequence>